<comment type="caution">
    <text evidence="11">The sequence shown here is derived from an EMBL/GenBank/DDBJ whole genome shotgun (WGS) entry which is preliminary data.</text>
</comment>
<name>A0AAD5EDD2_UMBRA</name>
<dbReference type="Pfam" id="PF04389">
    <property type="entry name" value="Peptidase_M28"/>
    <property type="match status" value="1"/>
</dbReference>
<keyword evidence="3 9" id="KW-0645">Protease</keyword>
<dbReference type="GO" id="GO:0046872">
    <property type="term" value="F:metal ion binding"/>
    <property type="evidence" value="ECO:0007669"/>
    <property type="project" value="UniProtKB-KW"/>
</dbReference>
<dbReference type="AlphaFoldDB" id="A0AAD5EDD2"/>
<dbReference type="GO" id="GO:0006508">
    <property type="term" value="P:proteolysis"/>
    <property type="evidence" value="ECO:0007669"/>
    <property type="project" value="UniProtKB-KW"/>
</dbReference>
<dbReference type="GO" id="GO:0004177">
    <property type="term" value="F:aminopeptidase activity"/>
    <property type="evidence" value="ECO:0007669"/>
    <property type="project" value="UniProtKB-KW"/>
</dbReference>
<feature type="signal peptide" evidence="9">
    <location>
        <begin position="1"/>
        <end position="20"/>
    </location>
</feature>
<dbReference type="PANTHER" id="PTHR12147">
    <property type="entry name" value="METALLOPEPTIDASE M28 FAMILY MEMBER"/>
    <property type="match status" value="1"/>
</dbReference>
<evidence type="ECO:0000313" key="11">
    <source>
        <dbReference type="EMBL" id="KAI8580886.1"/>
    </source>
</evidence>
<evidence type="ECO:0000259" key="10">
    <source>
        <dbReference type="Pfam" id="PF04389"/>
    </source>
</evidence>
<evidence type="ECO:0000256" key="1">
    <source>
        <dbReference type="ARBA" id="ARBA00001947"/>
    </source>
</evidence>
<keyword evidence="6 9" id="KW-0378">Hydrolase</keyword>
<evidence type="ECO:0000256" key="4">
    <source>
        <dbReference type="ARBA" id="ARBA00022723"/>
    </source>
</evidence>
<accession>A0AAD5EDD2</accession>
<evidence type="ECO:0000256" key="5">
    <source>
        <dbReference type="ARBA" id="ARBA00022729"/>
    </source>
</evidence>
<keyword evidence="2" id="KW-0031">Aminopeptidase</keyword>
<dbReference type="InterPro" id="IPR045175">
    <property type="entry name" value="M28_fam"/>
</dbReference>
<keyword evidence="5 9" id="KW-0732">Signal</keyword>
<comment type="cofactor">
    <cofactor evidence="1">
        <name>Zn(2+)</name>
        <dbReference type="ChEBI" id="CHEBI:29105"/>
    </cofactor>
</comment>
<comment type="similarity">
    <text evidence="8">Belongs to the peptidase M28 family. M28E subfamily.</text>
</comment>
<reference evidence="11" key="2">
    <citation type="journal article" date="2022" name="Proc. Natl. Acad. Sci. U.S.A.">
        <title>Diploid-dominant life cycles characterize the early evolution of Fungi.</title>
        <authorList>
            <person name="Amses K.R."/>
            <person name="Simmons D.R."/>
            <person name="Longcore J.E."/>
            <person name="Mondo S.J."/>
            <person name="Seto K."/>
            <person name="Jeronimo G.H."/>
            <person name="Bonds A.E."/>
            <person name="Quandt C.A."/>
            <person name="Davis W.J."/>
            <person name="Chang Y."/>
            <person name="Federici B.A."/>
            <person name="Kuo A."/>
            <person name="LaButti K."/>
            <person name="Pangilinan J."/>
            <person name="Andreopoulos W."/>
            <person name="Tritt A."/>
            <person name="Riley R."/>
            <person name="Hundley H."/>
            <person name="Johnson J."/>
            <person name="Lipzen A."/>
            <person name="Barry K."/>
            <person name="Lang B.F."/>
            <person name="Cuomo C.A."/>
            <person name="Buchler N.E."/>
            <person name="Grigoriev I.V."/>
            <person name="Spatafora J.W."/>
            <person name="Stajich J.E."/>
            <person name="James T.Y."/>
        </authorList>
    </citation>
    <scope>NUCLEOTIDE SEQUENCE</scope>
    <source>
        <strain evidence="11">AG</strain>
    </source>
</reference>
<dbReference type="RefSeq" id="XP_051445890.1">
    <property type="nucleotide sequence ID" value="XM_051592792.1"/>
</dbReference>
<reference evidence="11" key="1">
    <citation type="submission" date="2021-06" db="EMBL/GenBank/DDBJ databases">
        <authorList>
            <consortium name="DOE Joint Genome Institute"/>
            <person name="Mondo S.J."/>
            <person name="Amses K.R."/>
            <person name="Simmons D.R."/>
            <person name="Longcore J.E."/>
            <person name="Seto K."/>
            <person name="Alves G.H."/>
            <person name="Bonds A.E."/>
            <person name="Quandt C.A."/>
            <person name="Davis W.J."/>
            <person name="Chang Y."/>
            <person name="Letcher P.M."/>
            <person name="Powell M.J."/>
            <person name="Kuo A."/>
            <person name="Labutti K."/>
            <person name="Pangilinan J."/>
            <person name="Andreopoulos W."/>
            <person name="Tritt A."/>
            <person name="Riley R."/>
            <person name="Hundley H."/>
            <person name="Johnson J."/>
            <person name="Lipzen A."/>
            <person name="Barry K."/>
            <person name="Berbee M.L."/>
            <person name="Buchler N.E."/>
            <person name="Grigoriev I.V."/>
            <person name="Spatafora J.W."/>
            <person name="Stajich J.E."/>
            <person name="James T.Y."/>
        </authorList>
    </citation>
    <scope>NUCLEOTIDE SEQUENCE</scope>
    <source>
        <strain evidence="11">AG</strain>
    </source>
</reference>
<dbReference type="EMBL" id="MU620909">
    <property type="protein sequence ID" value="KAI8580886.1"/>
    <property type="molecule type" value="Genomic_DNA"/>
</dbReference>
<evidence type="ECO:0000256" key="8">
    <source>
        <dbReference type="ARBA" id="ARBA00043962"/>
    </source>
</evidence>
<feature type="chain" id="PRO_5041767183" description="Peptide hydrolase" evidence="9">
    <location>
        <begin position="21"/>
        <end position="395"/>
    </location>
</feature>
<dbReference type="SUPFAM" id="SSF53187">
    <property type="entry name" value="Zn-dependent exopeptidases"/>
    <property type="match status" value="1"/>
</dbReference>
<evidence type="ECO:0000256" key="3">
    <source>
        <dbReference type="ARBA" id="ARBA00022670"/>
    </source>
</evidence>
<dbReference type="EC" id="3.4.-.-" evidence="9"/>
<dbReference type="PANTHER" id="PTHR12147:SF56">
    <property type="entry name" value="AMINOPEPTIDASE YDR415C-RELATED"/>
    <property type="match status" value="1"/>
</dbReference>
<evidence type="ECO:0000256" key="7">
    <source>
        <dbReference type="ARBA" id="ARBA00022833"/>
    </source>
</evidence>
<evidence type="ECO:0000256" key="9">
    <source>
        <dbReference type="RuleBase" id="RU361240"/>
    </source>
</evidence>
<dbReference type="GO" id="GO:0008235">
    <property type="term" value="F:metalloexopeptidase activity"/>
    <property type="evidence" value="ECO:0007669"/>
    <property type="project" value="InterPro"/>
</dbReference>
<feature type="domain" description="Peptidase M28" evidence="10">
    <location>
        <begin position="182"/>
        <end position="383"/>
    </location>
</feature>
<dbReference type="InterPro" id="IPR007484">
    <property type="entry name" value="Peptidase_M28"/>
</dbReference>
<dbReference type="Proteomes" id="UP001206595">
    <property type="component" value="Unassembled WGS sequence"/>
</dbReference>
<keyword evidence="4 9" id="KW-0479">Metal-binding</keyword>
<evidence type="ECO:0000313" key="12">
    <source>
        <dbReference type="Proteomes" id="UP001206595"/>
    </source>
</evidence>
<keyword evidence="7 9" id="KW-0862">Zinc</keyword>
<gene>
    <name evidence="11" type="ORF">K450DRAFT_265389</name>
</gene>
<dbReference type="CDD" id="cd03879">
    <property type="entry name" value="M28_AAP"/>
    <property type="match status" value="1"/>
</dbReference>
<proteinExistence type="inferred from homology"/>
<dbReference type="Gene3D" id="3.40.630.10">
    <property type="entry name" value="Zn peptidases"/>
    <property type="match status" value="1"/>
</dbReference>
<protein>
    <recommendedName>
        <fullName evidence="9">Peptide hydrolase</fullName>
        <ecNumber evidence="9">3.4.-.-</ecNumber>
    </recommendedName>
</protein>
<organism evidence="11 12">
    <name type="scientific">Umbelopsis ramanniana AG</name>
    <dbReference type="NCBI Taxonomy" id="1314678"/>
    <lineage>
        <taxon>Eukaryota</taxon>
        <taxon>Fungi</taxon>
        <taxon>Fungi incertae sedis</taxon>
        <taxon>Mucoromycota</taxon>
        <taxon>Mucoromycotina</taxon>
        <taxon>Umbelopsidomycetes</taxon>
        <taxon>Umbelopsidales</taxon>
        <taxon>Umbelopsidaceae</taxon>
        <taxon>Umbelopsis</taxon>
    </lineage>
</organism>
<sequence length="395" mass="43959">MKIITALALTFALTATTVQAGPIGLVDQISNFGFSQGDELRLIQYGDDQPAKWMKESEILEMFRLGIKYMDITDYQDAYDDIKIAGSWKPWLREHIASYSSEWVIPAKARFADEVEPFIGNLTTTTMEIALTKLTSFKNRYYKSRWGAESCRWLIQSIRDLSEGVEGVTVKEFEHTWDQFSIIARFEGSNPDLKDELVIVGAHQDSVNLWLPSFGTAPGADDDGSGTVTILEAFRSLVDNGFKPERPVEFHWYSAEEAGLLGSQAVAAEYKKQGKRVVAMLQNDMTGYIGSNGEVIGVVSDHVDPELTDFLKTLVDTYAAIPYADTKCGYACSDHASWAKQGFPSAFTIESAFEDSNKAIHTTGDVISRLSFNHMKEFAKVATGFAVELSHERSE</sequence>
<dbReference type="FunFam" id="3.40.630.10:FF:000042">
    <property type="entry name" value="Peptide hydrolase"/>
    <property type="match status" value="1"/>
</dbReference>
<keyword evidence="12" id="KW-1185">Reference proteome</keyword>
<evidence type="ECO:0000256" key="6">
    <source>
        <dbReference type="ARBA" id="ARBA00022801"/>
    </source>
</evidence>
<evidence type="ECO:0000256" key="2">
    <source>
        <dbReference type="ARBA" id="ARBA00022438"/>
    </source>
</evidence>
<dbReference type="GeneID" id="75918134"/>